<evidence type="ECO:0000256" key="1">
    <source>
        <dbReference type="SAM" id="MobiDB-lite"/>
    </source>
</evidence>
<feature type="region of interest" description="Disordered" evidence="1">
    <location>
        <begin position="105"/>
        <end position="145"/>
    </location>
</feature>
<evidence type="ECO:0000313" key="3">
    <source>
        <dbReference type="Proteomes" id="UP000276061"/>
    </source>
</evidence>
<reference evidence="2 3" key="1">
    <citation type="submission" date="2018-11" db="EMBL/GenBank/DDBJ databases">
        <title>Characterization of surface water Dickeya isolates.</title>
        <authorList>
            <person name="Van Gijsegem F."/>
            <person name="Pedron J."/>
        </authorList>
    </citation>
    <scope>NUCLEOTIDE SEQUENCE [LARGE SCALE GENOMIC DNA]</scope>
    <source>
        <strain evidence="2 3">FVG1-MFV-O17</strain>
    </source>
</reference>
<accession>A0A3N0FQP5</accession>
<dbReference type="EMBL" id="RJLR01000049">
    <property type="protein sequence ID" value="RNM02371.1"/>
    <property type="molecule type" value="Genomic_DNA"/>
</dbReference>
<gene>
    <name evidence="2" type="ORF">EF878_20075</name>
</gene>
<feature type="compositionally biased region" description="Basic and acidic residues" evidence="1">
    <location>
        <begin position="128"/>
        <end position="145"/>
    </location>
</feature>
<proteinExistence type="predicted"/>
<protein>
    <submittedName>
        <fullName evidence="2">DUF2570 domain-containing protein</fullName>
    </submittedName>
</protein>
<feature type="region of interest" description="Disordered" evidence="1">
    <location>
        <begin position="69"/>
        <end position="89"/>
    </location>
</feature>
<comment type="caution">
    <text evidence="2">The sequence shown here is derived from an EMBL/GenBank/DDBJ whole genome shotgun (WGS) entry which is preliminary data.</text>
</comment>
<dbReference type="AlphaFoldDB" id="A0A3N0FQP5"/>
<organism evidence="2 3">
    <name type="scientific">Dickeya undicola</name>
    <dbReference type="NCBI Taxonomy" id="1577887"/>
    <lineage>
        <taxon>Bacteria</taxon>
        <taxon>Pseudomonadati</taxon>
        <taxon>Pseudomonadota</taxon>
        <taxon>Gammaproteobacteria</taxon>
        <taxon>Enterobacterales</taxon>
        <taxon>Pectobacteriaceae</taxon>
        <taxon>Dickeya</taxon>
    </lineage>
</organism>
<sequence length="145" mass="15903">MKLAATLAVLLALAVSGVLWQTYQRGIDRAHTEALTDSARQQRELLTEFRALADDARNVLAQVREREQQRYAEGEERREKMREGMQPDTCANTVVPAAVSDSLQKRAAVARRADTARPGAAQPDGTDTDARTENAGDLGRGRALE</sequence>
<dbReference type="RefSeq" id="WP_123253371.1">
    <property type="nucleotide sequence ID" value="NZ_JBPWOM010000020.1"/>
</dbReference>
<feature type="compositionally biased region" description="Basic and acidic residues" evidence="1">
    <location>
        <begin position="69"/>
        <end position="85"/>
    </location>
</feature>
<evidence type="ECO:0000313" key="2">
    <source>
        <dbReference type="EMBL" id="RNM02371.1"/>
    </source>
</evidence>
<name>A0A3N0FQP5_9GAMM</name>
<dbReference type="OrthoDB" id="6636510at2"/>
<dbReference type="Proteomes" id="UP000276061">
    <property type="component" value="Unassembled WGS sequence"/>
</dbReference>